<dbReference type="InterPro" id="IPR034732">
    <property type="entry name" value="EPHD"/>
</dbReference>
<keyword evidence="3" id="KW-0677">Repeat</keyword>
<dbReference type="InterPro" id="IPR050701">
    <property type="entry name" value="Histone_Mod_Regulator"/>
</dbReference>
<proteinExistence type="predicted"/>
<evidence type="ECO:0000256" key="2">
    <source>
        <dbReference type="ARBA" id="ARBA00022723"/>
    </source>
</evidence>
<dbReference type="SMART" id="SM00297">
    <property type="entry name" value="BROMO"/>
    <property type="match status" value="1"/>
</dbReference>
<dbReference type="GO" id="GO:0008270">
    <property type="term" value="F:zinc ion binding"/>
    <property type="evidence" value="ECO:0007669"/>
    <property type="project" value="UniProtKB-KW"/>
</dbReference>
<dbReference type="PANTHER" id="PTHR13793">
    <property type="entry name" value="PHD FINGER PROTEINS"/>
    <property type="match status" value="1"/>
</dbReference>
<feature type="compositionally biased region" description="Polar residues" evidence="9">
    <location>
        <begin position="636"/>
        <end position="649"/>
    </location>
</feature>
<feature type="compositionally biased region" description="Polar residues" evidence="9">
    <location>
        <begin position="481"/>
        <end position="514"/>
    </location>
</feature>
<feature type="region of interest" description="Disordered" evidence="9">
    <location>
        <begin position="480"/>
        <end position="514"/>
    </location>
</feature>
<evidence type="ECO:0000259" key="11">
    <source>
        <dbReference type="PROSITE" id="PS51805"/>
    </source>
</evidence>
<dbReference type="FunFam" id="3.30.40.10:FF:000007">
    <property type="entry name" value="Bromodomain containing 1, isoform CRA_b"/>
    <property type="match status" value="1"/>
</dbReference>
<dbReference type="PROSITE" id="PS50014">
    <property type="entry name" value="BROMODOMAIN_2"/>
    <property type="match status" value="1"/>
</dbReference>
<feature type="compositionally biased region" description="Basic residues" evidence="9">
    <location>
        <begin position="613"/>
        <end position="625"/>
    </location>
</feature>
<feature type="compositionally biased region" description="Basic and acidic residues" evidence="9">
    <location>
        <begin position="590"/>
        <end position="600"/>
    </location>
</feature>
<feature type="non-terminal residue" evidence="12">
    <location>
        <position position="828"/>
    </location>
</feature>
<protein>
    <submittedName>
        <fullName evidence="12">Bromodomain and PHD finger-containing protein</fullName>
    </submittedName>
</protein>
<feature type="region of interest" description="Disordered" evidence="9">
    <location>
        <begin position="142"/>
        <end position="161"/>
    </location>
</feature>
<feature type="compositionally biased region" description="Low complexity" evidence="9">
    <location>
        <begin position="788"/>
        <end position="798"/>
    </location>
</feature>
<feature type="compositionally biased region" description="Low complexity" evidence="9">
    <location>
        <begin position="806"/>
        <end position="820"/>
    </location>
</feature>
<dbReference type="Gene3D" id="3.30.40.10">
    <property type="entry name" value="Zinc/RING finger domain, C3HC4 (zinc finger)"/>
    <property type="match status" value="1"/>
</dbReference>
<evidence type="ECO:0000256" key="4">
    <source>
        <dbReference type="ARBA" id="ARBA00022771"/>
    </source>
</evidence>
<dbReference type="Pfam" id="PF13832">
    <property type="entry name" value="zf-HC5HC2H_2"/>
    <property type="match status" value="1"/>
</dbReference>
<dbReference type="SUPFAM" id="SSF47370">
    <property type="entry name" value="Bromodomain"/>
    <property type="match status" value="1"/>
</dbReference>
<evidence type="ECO:0000256" key="7">
    <source>
        <dbReference type="ARBA" id="ARBA00023242"/>
    </source>
</evidence>
<feature type="domain" description="PHD-type" evidence="11">
    <location>
        <begin position="12"/>
        <end position="135"/>
    </location>
</feature>
<dbReference type="InterPro" id="IPR013083">
    <property type="entry name" value="Znf_RING/FYVE/PHD"/>
</dbReference>
<feature type="region of interest" description="Disordered" evidence="9">
    <location>
        <begin position="673"/>
        <end position="828"/>
    </location>
</feature>
<dbReference type="AlphaFoldDB" id="I1VIY5"/>
<evidence type="ECO:0000259" key="10">
    <source>
        <dbReference type="PROSITE" id="PS50014"/>
    </source>
</evidence>
<feature type="compositionally biased region" description="Low complexity" evidence="9">
    <location>
        <begin position="684"/>
        <end position="701"/>
    </location>
</feature>
<sequence>LCRRCLQSPSRPVDCVLCPNKGGAFKETDRGQWAHVVCALWIPEVRFANTVFLEPIDSIETIPAARWRLSCYVCKQKGVGACIQCHRTNCYAAFHVTCAQQAGLHMRMDTVRDSVTGTEAHPVIVQKTAYCDAHTPASCGSNVTSPNNLDGNIDEKTREESRNKMKQARKLLAKKRSSVPVILIPTIPPERVQEIGTLVNIQKKAQFIQRLIAYWTLKRQYRNGVPLLRRLQSQGQSHAVPRSGIEGSPDTSELYHQLKYWQSLRQDLERARLLCELVRKREKLKVAFIKTHEEALMMQLKPVEVAMTKLLDQLYQKDISEVFTEPVDLNEVPDYMDIVKHPMDLSLIRTKLQSKMYYNLDDMEADFDLMIWNCLAYNKKDTYFYRAGVRMRDQGGLLFKAMRKDLEKDGLIPAKKSDEIVAQEIDEEFKILSQESPSEKLATKLQILLDRIVARHGLNKTKRVRTIRLELAKVRRALTKMSGTTSSDHSINAAATGSASIRSSPVTPNHKTSIIPISSTPLTLITDSLQSDADLKSDQMNLMLNNPLQTPPCSPLKNASGNNSASPSGVNRRTAVLFTGKRKAVAALKKQSDTPIKDDSLVDNQSVGEKGKPGRKAGRNKRNSNRKSLEQDTLEKINSPQMASSNSPKKSPIKESVFEQIPDSFRVYRTQPKLDVPNSDESEMSFTDSSCSSCSRFMSHGSDSEFGSSLDDESCCSDSEFCSSDEDDDDDDNECNADDRTSLKRNHHHIQQQQQQQKQQQHHHERSEHETMKQSHPIERESQKKKSSSSIAQRSQTESKGRQRKNTTTSANTSGANTSTFVSTKQTK</sequence>
<evidence type="ECO:0000313" key="12">
    <source>
        <dbReference type="EMBL" id="AFI44969.1"/>
    </source>
</evidence>
<dbReference type="EMBL" id="JF714436">
    <property type="protein sequence ID" value="AFI44969.1"/>
    <property type="molecule type" value="Genomic_DNA"/>
</dbReference>
<dbReference type="GO" id="GO:0006357">
    <property type="term" value="P:regulation of transcription by RNA polymerase II"/>
    <property type="evidence" value="ECO:0007669"/>
    <property type="project" value="TreeGrafter"/>
</dbReference>
<feature type="region of interest" description="Disordered" evidence="9">
    <location>
        <begin position="543"/>
        <end position="571"/>
    </location>
</feature>
<feature type="region of interest" description="Disordered" evidence="9">
    <location>
        <begin position="587"/>
        <end position="655"/>
    </location>
</feature>
<dbReference type="CDD" id="cd15670">
    <property type="entry name" value="ePHD_BRPF"/>
    <property type="match status" value="1"/>
</dbReference>
<dbReference type="Pfam" id="PF00439">
    <property type="entry name" value="Bromodomain"/>
    <property type="match status" value="1"/>
</dbReference>
<keyword evidence="4" id="KW-0863">Zinc-finger</keyword>
<comment type="subcellular location">
    <subcellularLocation>
        <location evidence="1">Nucleus</location>
    </subcellularLocation>
</comment>
<evidence type="ECO:0000256" key="3">
    <source>
        <dbReference type="ARBA" id="ARBA00022737"/>
    </source>
</evidence>
<dbReference type="GO" id="GO:0005634">
    <property type="term" value="C:nucleus"/>
    <property type="evidence" value="ECO:0007669"/>
    <property type="project" value="UniProtKB-SubCell"/>
</dbReference>
<dbReference type="PRINTS" id="PR00503">
    <property type="entry name" value="BROMODOMAIN"/>
</dbReference>
<dbReference type="InterPro" id="IPR001487">
    <property type="entry name" value="Bromodomain"/>
</dbReference>
<dbReference type="SMART" id="SM00249">
    <property type="entry name" value="PHD"/>
    <property type="match status" value="1"/>
</dbReference>
<name>I1VIY5_9DIPT</name>
<evidence type="ECO:0000256" key="5">
    <source>
        <dbReference type="ARBA" id="ARBA00022833"/>
    </source>
</evidence>
<dbReference type="Gene3D" id="1.20.920.10">
    <property type="entry name" value="Bromodomain-like"/>
    <property type="match status" value="1"/>
</dbReference>
<keyword evidence="2" id="KW-0479">Metal-binding</keyword>
<reference evidence="12" key="1">
    <citation type="journal article" date="2012" name="Syst. Entomol.">
        <title>Phylogeny of psychodid subfamilies (Diptera: Psychodidae) inferred from nuclear DNA sequences with a review of morphological evidence for relationships.</title>
        <authorList>
            <person name="Curler G.R."/>
            <person name="Moulton J.K."/>
        </authorList>
    </citation>
    <scope>NUCLEOTIDE SEQUENCE</scope>
</reference>
<dbReference type="PANTHER" id="PTHR13793:SF107">
    <property type="entry name" value="BROMODOMAIN-CONTAINING PROTEIN HOMOLOG"/>
    <property type="match status" value="1"/>
</dbReference>
<evidence type="ECO:0000256" key="9">
    <source>
        <dbReference type="SAM" id="MobiDB-lite"/>
    </source>
</evidence>
<accession>I1VIY5</accession>
<organism evidence="12">
    <name type="scientific">Trichomyia sp. nov. 1 Thailand</name>
    <dbReference type="NCBI Taxonomy" id="1160121"/>
    <lineage>
        <taxon>Eukaryota</taxon>
        <taxon>Metazoa</taxon>
        <taxon>Ecdysozoa</taxon>
        <taxon>Arthropoda</taxon>
        <taxon>Hexapoda</taxon>
        <taxon>Insecta</taxon>
        <taxon>Pterygota</taxon>
        <taxon>Neoptera</taxon>
        <taxon>Endopterygota</taxon>
        <taxon>Diptera</taxon>
        <taxon>Nematocera</taxon>
        <taxon>Psychodoidea</taxon>
        <taxon>Psychodidae</taxon>
        <taxon>Trichomyia</taxon>
    </lineage>
</organism>
<feature type="domain" description="Bromo" evidence="10">
    <location>
        <begin position="315"/>
        <end position="385"/>
    </location>
</feature>
<feature type="non-terminal residue" evidence="12">
    <location>
        <position position="1"/>
    </location>
</feature>
<keyword evidence="7" id="KW-0539">Nucleus</keyword>
<dbReference type="InterPro" id="IPR001965">
    <property type="entry name" value="Znf_PHD"/>
</dbReference>
<keyword evidence="6 8" id="KW-0103">Bromodomain</keyword>
<dbReference type="InterPro" id="IPR036427">
    <property type="entry name" value="Bromodomain-like_sf"/>
</dbReference>
<keyword evidence="5" id="KW-0862">Zinc</keyword>
<feature type="compositionally biased region" description="Basic and acidic residues" evidence="9">
    <location>
        <begin position="765"/>
        <end position="784"/>
    </location>
</feature>
<evidence type="ECO:0000256" key="1">
    <source>
        <dbReference type="ARBA" id="ARBA00004123"/>
    </source>
</evidence>
<dbReference type="PROSITE" id="PS51805">
    <property type="entry name" value="EPHD"/>
    <property type="match status" value="1"/>
</dbReference>
<feature type="compositionally biased region" description="Low complexity" evidence="9">
    <location>
        <begin position="558"/>
        <end position="571"/>
    </location>
</feature>
<evidence type="ECO:0000256" key="6">
    <source>
        <dbReference type="ARBA" id="ARBA00023117"/>
    </source>
</evidence>
<evidence type="ECO:0000256" key="8">
    <source>
        <dbReference type="PROSITE-ProRule" id="PRU00035"/>
    </source>
</evidence>
<feature type="compositionally biased region" description="Acidic residues" evidence="9">
    <location>
        <begin position="723"/>
        <end position="736"/>
    </location>
</feature>